<dbReference type="InterPro" id="IPR049696">
    <property type="entry name" value="HVO_0649-like"/>
</dbReference>
<dbReference type="GeneID" id="74942311"/>
<dbReference type="RefSeq" id="WP_260595301.1">
    <property type="nucleotide sequence ID" value="NZ_CP104003.1"/>
</dbReference>
<protein>
    <recommendedName>
        <fullName evidence="3">Small CPxCG-related zinc finger protein</fullName>
    </recommendedName>
</protein>
<evidence type="ECO:0008006" key="3">
    <source>
        <dbReference type="Google" id="ProtNLM"/>
    </source>
</evidence>
<name>A0A9E7R5C2_9EURY</name>
<reference evidence="1" key="1">
    <citation type="submission" date="2022-09" db="EMBL/GenBank/DDBJ databases">
        <title>Diverse halophilic archaea isolated from saline environments.</title>
        <authorList>
            <person name="Cui H.-L."/>
        </authorList>
    </citation>
    <scope>NUCLEOTIDE SEQUENCE</scope>
    <source>
        <strain evidence="1">ZS-35-S2</strain>
    </source>
</reference>
<dbReference type="NCBIfam" id="NF041911">
    <property type="entry name" value="HVO_0649"/>
    <property type="match status" value="1"/>
</dbReference>
<proteinExistence type="predicted"/>
<evidence type="ECO:0000313" key="1">
    <source>
        <dbReference type="EMBL" id="UWM56181.1"/>
    </source>
</evidence>
<accession>A0A9E7R5C2</accession>
<gene>
    <name evidence="1" type="ORF">N0B31_07775</name>
</gene>
<dbReference type="AlphaFoldDB" id="A0A9E7R5C2"/>
<sequence>MALGSPLGTTALDRLRARFDATDLTCRECGYEDTTGSWNATTDGRRVTFSHRCPSCDADHRYVVRMGQ</sequence>
<dbReference type="Proteomes" id="UP001057580">
    <property type="component" value="Chromosome"/>
</dbReference>
<evidence type="ECO:0000313" key="2">
    <source>
        <dbReference type="Proteomes" id="UP001057580"/>
    </source>
</evidence>
<organism evidence="1 2">
    <name type="scientific">Salinirubellus salinus</name>
    <dbReference type="NCBI Taxonomy" id="1364945"/>
    <lineage>
        <taxon>Archaea</taxon>
        <taxon>Methanobacteriati</taxon>
        <taxon>Methanobacteriota</taxon>
        <taxon>Stenosarchaea group</taxon>
        <taxon>Halobacteria</taxon>
        <taxon>Halobacteriales</taxon>
        <taxon>Natronomonadaceae</taxon>
        <taxon>Salinirubellus</taxon>
    </lineage>
</organism>
<keyword evidence="2" id="KW-1185">Reference proteome</keyword>
<dbReference type="EMBL" id="CP104003">
    <property type="protein sequence ID" value="UWM56181.1"/>
    <property type="molecule type" value="Genomic_DNA"/>
</dbReference>
<dbReference type="KEGG" id="ssai:N0B31_07775"/>